<dbReference type="OrthoDB" id="636258at2"/>
<dbReference type="PANTHER" id="PTHR43280:SF2">
    <property type="entry name" value="HTH-TYPE TRANSCRIPTIONAL REGULATOR EXSA"/>
    <property type="match status" value="1"/>
</dbReference>
<keyword evidence="6" id="KW-1185">Reference proteome</keyword>
<dbReference type="Gene3D" id="2.60.120.10">
    <property type="entry name" value="Jelly Rolls"/>
    <property type="match status" value="1"/>
</dbReference>
<dbReference type="PANTHER" id="PTHR43280">
    <property type="entry name" value="ARAC-FAMILY TRANSCRIPTIONAL REGULATOR"/>
    <property type="match status" value="1"/>
</dbReference>
<feature type="domain" description="HTH araC/xylS-type" evidence="4">
    <location>
        <begin position="178"/>
        <end position="278"/>
    </location>
</feature>
<dbReference type="InterPro" id="IPR003313">
    <property type="entry name" value="AraC-bd"/>
</dbReference>
<dbReference type="InterPro" id="IPR037923">
    <property type="entry name" value="HTH-like"/>
</dbReference>
<gene>
    <name evidence="5" type="ORF">D0C36_18585</name>
</gene>
<dbReference type="EMBL" id="QWDC01000003">
    <property type="protein sequence ID" value="RFZ90954.1"/>
    <property type="molecule type" value="Genomic_DNA"/>
</dbReference>
<evidence type="ECO:0000313" key="5">
    <source>
        <dbReference type="EMBL" id="RFZ90954.1"/>
    </source>
</evidence>
<dbReference type="Pfam" id="PF12833">
    <property type="entry name" value="HTH_18"/>
    <property type="match status" value="1"/>
</dbReference>
<dbReference type="InterPro" id="IPR009057">
    <property type="entry name" value="Homeodomain-like_sf"/>
</dbReference>
<reference evidence="5 6" key="1">
    <citation type="submission" date="2018-08" db="EMBL/GenBank/DDBJ databases">
        <title>Mucilaginibacter sp. MYSH2.</title>
        <authorList>
            <person name="Seo T."/>
        </authorList>
    </citation>
    <scope>NUCLEOTIDE SEQUENCE [LARGE SCALE GENOMIC DNA]</scope>
    <source>
        <strain evidence="5 6">MYSH2</strain>
    </source>
</reference>
<dbReference type="PROSITE" id="PS01124">
    <property type="entry name" value="HTH_ARAC_FAMILY_2"/>
    <property type="match status" value="1"/>
</dbReference>
<keyword evidence="2" id="KW-0238">DNA-binding</keyword>
<dbReference type="Gene3D" id="1.10.10.60">
    <property type="entry name" value="Homeodomain-like"/>
    <property type="match status" value="2"/>
</dbReference>
<evidence type="ECO:0000256" key="1">
    <source>
        <dbReference type="ARBA" id="ARBA00023015"/>
    </source>
</evidence>
<sequence>MKTLNQFAPLAIHDHEIDEYDYQPHYHTYYELVYIHKGKGHHIFNESRIPYEAGDLFLLAPGDLHYFEIARRTHFTFIKFTESYFESRKHFSRDEFNIGAPEMIMRLKYLKEGKLHIGDPCKDILRSTVINIVAYSRQHSLENSPIVYYQMLTIFGIMKEYLQSHCLLAGVIRNFDHQQLISYIHENVYDRDKTAIKNVAAYFNISETYFSNFFKRHFNISYRNYLDNYRTELIEKRLLTSGLQMKHIAAEFGFSDVSHFSKTFKRIKGISPGNFGKKISAA</sequence>
<evidence type="ECO:0000256" key="2">
    <source>
        <dbReference type="ARBA" id="ARBA00023125"/>
    </source>
</evidence>
<proteinExistence type="predicted"/>
<accession>A0A372NPU5</accession>
<dbReference type="AlphaFoldDB" id="A0A372NPU5"/>
<evidence type="ECO:0000259" key="4">
    <source>
        <dbReference type="PROSITE" id="PS01124"/>
    </source>
</evidence>
<evidence type="ECO:0000256" key="3">
    <source>
        <dbReference type="ARBA" id="ARBA00023163"/>
    </source>
</evidence>
<dbReference type="RefSeq" id="WP_117393156.1">
    <property type="nucleotide sequence ID" value="NZ_QWDC01000003.1"/>
</dbReference>
<dbReference type="InterPro" id="IPR018060">
    <property type="entry name" value="HTH_AraC"/>
</dbReference>
<dbReference type="SUPFAM" id="SSF46689">
    <property type="entry name" value="Homeodomain-like"/>
    <property type="match status" value="1"/>
</dbReference>
<keyword evidence="1" id="KW-0805">Transcription regulation</keyword>
<dbReference type="Proteomes" id="UP000264217">
    <property type="component" value="Unassembled WGS sequence"/>
</dbReference>
<organism evidence="5 6">
    <name type="scientific">Mucilaginibacter conchicola</name>
    <dbReference type="NCBI Taxonomy" id="2303333"/>
    <lineage>
        <taxon>Bacteria</taxon>
        <taxon>Pseudomonadati</taxon>
        <taxon>Bacteroidota</taxon>
        <taxon>Sphingobacteriia</taxon>
        <taxon>Sphingobacteriales</taxon>
        <taxon>Sphingobacteriaceae</taxon>
        <taxon>Mucilaginibacter</taxon>
    </lineage>
</organism>
<name>A0A372NPU5_9SPHI</name>
<evidence type="ECO:0000313" key="6">
    <source>
        <dbReference type="Proteomes" id="UP000264217"/>
    </source>
</evidence>
<dbReference type="SUPFAM" id="SSF51215">
    <property type="entry name" value="Regulatory protein AraC"/>
    <property type="match status" value="1"/>
</dbReference>
<protein>
    <submittedName>
        <fullName evidence="5">AraC family transcriptional regulator</fullName>
    </submittedName>
</protein>
<dbReference type="GO" id="GO:0043565">
    <property type="term" value="F:sequence-specific DNA binding"/>
    <property type="evidence" value="ECO:0007669"/>
    <property type="project" value="InterPro"/>
</dbReference>
<keyword evidence="3" id="KW-0804">Transcription</keyword>
<comment type="caution">
    <text evidence="5">The sequence shown here is derived from an EMBL/GenBank/DDBJ whole genome shotgun (WGS) entry which is preliminary data.</text>
</comment>
<dbReference type="GO" id="GO:0003700">
    <property type="term" value="F:DNA-binding transcription factor activity"/>
    <property type="evidence" value="ECO:0007669"/>
    <property type="project" value="InterPro"/>
</dbReference>
<dbReference type="SMART" id="SM00342">
    <property type="entry name" value="HTH_ARAC"/>
    <property type="match status" value="1"/>
</dbReference>
<dbReference type="InterPro" id="IPR014710">
    <property type="entry name" value="RmlC-like_jellyroll"/>
</dbReference>
<dbReference type="Pfam" id="PF02311">
    <property type="entry name" value="AraC_binding"/>
    <property type="match status" value="1"/>
</dbReference>